<organism evidence="3 4">
    <name type="scientific">Bifidobacterium amazonense</name>
    <dbReference type="NCBI Taxonomy" id="2809027"/>
    <lineage>
        <taxon>Bacteria</taxon>
        <taxon>Bacillati</taxon>
        <taxon>Actinomycetota</taxon>
        <taxon>Actinomycetes</taxon>
        <taxon>Bifidobacteriales</taxon>
        <taxon>Bifidobacteriaceae</taxon>
        <taxon>Bifidobacterium</taxon>
    </lineage>
</organism>
<feature type="non-terminal residue" evidence="3">
    <location>
        <position position="111"/>
    </location>
</feature>
<feature type="signal peptide" evidence="2">
    <location>
        <begin position="1"/>
        <end position="27"/>
    </location>
</feature>
<evidence type="ECO:0000256" key="2">
    <source>
        <dbReference type="SAM" id="SignalP"/>
    </source>
</evidence>
<feature type="region of interest" description="Disordered" evidence="1">
    <location>
        <begin position="75"/>
        <end position="111"/>
    </location>
</feature>
<evidence type="ECO:0000313" key="3">
    <source>
        <dbReference type="EMBL" id="MCH9276942.1"/>
    </source>
</evidence>
<evidence type="ECO:0000313" key="4">
    <source>
        <dbReference type="Proteomes" id="UP000710815"/>
    </source>
</evidence>
<reference evidence="3 4" key="2">
    <citation type="journal article" date="2021" name="Syst. Appl. Microbiol.">
        <title>Phylogenetic classification of ten novel species belonging to the genus Bifidobacterium comprising B. phasiani sp. nov., B. pongonis sp. nov., B. saguinibicoloris sp. nov., B. colobi sp. nov., B. simiiventris sp. nov., B. santillanense sp. nov., B. miconis sp. nov., B. amazonense sp. nov., B. pluvialisilvae sp. nov., and B. miconisargentati sp. nov.</title>
        <authorList>
            <person name="Lugli G.A."/>
            <person name="Calvete-Torre I."/>
            <person name="Alessandri G."/>
            <person name="Milani C."/>
            <person name="Turroni F."/>
            <person name="Laiolo P."/>
            <person name="Ossiprandi M.C."/>
            <person name="Margolles A."/>
            <person name="Ruiz L."/>
            <person name="Ventura M."/>
        </authorList>
    </citation>
    <scope>NUCLEOTIDE SEQUENCE [LARGE SCALE GENOMIC DNA]</scope>
    <source>
        <strain evidence="3 4">MA1</strain>
    </source>
</reference>
<keyword evidence="4" id="KW-1185">Reference proteome</keyword>
<dbReference type="EMBL" id="JAFEJT020000066">
    <property type="protein sequence ID" value="MCH9276942.1"/>
    <property type="molecule type" value="Genomic_DNA"/>
</dbReference>
<feature type="compositionally biased region" description="Basic and acidic residues" evidence="1">
    <location>
        <begin position="77"/>
        <end position="96"/>
    </location>
</feature>
<feature type="chain" id="PRO_5045169355" description="Peptidase" evidence="2">
    <location>
        <begin position="28"/>
        <end position="111"/>
    </location>
</feature>
<dbReference type="PROSITE" id="PS51257">
    <property type="entry name" value="PROKAR_LIPOPROTEIN"/>
    <property type="match status" value="1"/>
</dbReference>
<dbReference type="Proteomes" id="UP000710815">
    <property type="component" value="Unassembled WGS sequence"/>
</dbReference>
<keyword evidence="2" id="KW-0732">Signal</keyword>
<name>A0ABS9VXW0_9BIFI</name>
<accession>A0ABS9VXW0</accession>
<evidence type="ECO:0008006" key="5">
    <source>
        <dbReference type="Google" id="ProtNLM"/>
    </source>
</evidence>
<feature type="compositionally biased region" description="Low complexity" evidence="1">
    <location>
        <begin position="97"/>
        <end position="111"/>
    </location>
</feature>
<proteinExistence type="predicted"/>
<reference evidence="3 4" key="1">
    <citation type="journal article" date="2021" name="Environ. Microbiol.">
        <title>Genetic insights into the dark matter of the mammalian gut microbiota through targeted genome reconstruction.</title>
        <authorList>
            <person name="Lugli G.A."/>
            <person name="Alessandri G."/>
            <person name="Milani C."/>
            <person name="Viappiani A."/>
            <person name="Fontana F."/>
            <person name="Tarracchini C."/>
            <person name="Mancabelli L."/>
            <person name="Argentini C."/>
            <person name="Ruiz L."/>
            <person name="Margolles A."/>
            <person name="van Sinderen D."/>
            <person name="Turroni F."/>
            <person name="Ventura M."/>
        </authorList>
    </citation>
    <scope>NUCLEOTIDE SEQUENCE [LARGE SCALE GENOMIC DNA]</scope>
    <source>
        <strain evidence="3 4">MA1</strain>
    </source>
</reference>
<sequence length="111" mass="11391">MRKVSVIAVTAVASCMLAVAVVPGAEAAESGAVTSSRSFPKVQVVRKDLLSESASTSVDNDTNWGGVESLKVPVTKSKAEQEAEAAKKKAEEEAKAAAEAQAEAESQAASR</sequence>
<evidence type="ECO:0000256" key="1">
    <source>
        <dbReference type="SAM" id="MobiDB-lite"/>
    </source>
</evidence>
<gene>
    <name evidence="3" type="ORF">JS533_011795</name>
</gene>
<protein>
    <recommendedName>
        <fullName evidence="5">Peptidase</fullName>
    </recommendedName>
</protein>
<comment type="caution">
    <text evidence="3">The sequence shown here is derived from an EMBL/GenBank/DDBJ whole genome shotgun (WGS) entry which is preliminary data.</text>
</comment>